<keyword evidence="3 5" id="KW-0067">ATP-binding</keyword>
<accession>A0A2A9DMW9</accession>
<dbReference type="GO" id="GO:0016887">
    <property type="term" value="F:ATP hydrolysis activity"/>
    <property type="evidence" value="ECO:0007669"/>
    <property type="project" value="InterPro"/>
</dbReference>
<dbReference type="PANTHER" id="PTHR42794:SF2">
    <property type="entry name" value="ABC TRANSPORTER ATP-BINDING PROTEIN"/>
    <property type="match status" value="1"/>
</dbReference>
<evidence type="ECO:0000256" key="1">
    <source>
        <dbReference type="ARBA" id="ARBA00022448"/>
    </source>
</evidence>
<feature type="domain" description="ABC transporter" evidence="4">
    <location>
        <begin position="2"/>
        <end position="234"/>
    </location>
</feature>
<organism evidence="5 6">
    <name type="scientific">Corynebacterium renale</name>
    <dbReference type="NCBI Taxonomy" id="1724"/>
    <lineage>
        <taxon>Bacteria</taxon>
        <taxon>Bacillati</taxon>
        <taxon>Actinomycetota</taxon>
        <taxon>Actinomycetes</taxon>
        <taxon>Mycobacteriales</taxon>
        <taxon>Corynebacteriaceae</taxon>
        <taxon>Corynebacterium</taxon>
    </lineage>
</organism>
<dbReference type="RefSeq" id="WP_098388977.1">
    <property type="nucleotide sequence ID" value="NZ_LS483464.1"/>
</dbReference>
<dbReference type="AlphaFoldDB" id="A0A2A9DMW9"/>
<dbReference type="PANTHER" id="PTHR42794">
    <property type="entry name" value="HEMIN IMPORT ATP-BINDING PROTEIN HMUV"/>
    <property type="match status" value="1"/>
</dbReference>
<evidence type="ECO:0000259" key="4">
    <source>
        <dbReference type="PROSITE" id="PS50893"/>
    </source>
</evidence>
<protein>
    <submittedName>
        <fullName evidence="5">Iron complex transport system ATP-binding protein</fullName>
    </submittedName>
</protein>
<keyword evidence="2" id="KW-0547">Nucleotide-binding</keyword>
<evidence type="ECO:0000313" key="5">
    <source>
        <dbReference type="EMBL" id="PFG28048.1"/>
    </source>
</evidence>
<name>A0A2A9DMW9_9CORY</name>
<dbReference type="FunFam" id="3.40.50.300:FF:000134">
    <property type="entry name" value="Iron-enterobactin ABC transporter ATP-binding protein"/>
    <property type="match status" value="1"/>
</dbReference>
<gene>
    <name evidence="5" type="ORF">ATK06_1131</name>
</gene>
<dbReference type="SUPFAM" id="SSF52540">
    <property type="entry name" value="P-loop containing nucleoside triphosphate hydrolases"/>
    <property type="match status" value="1"/>
</dbReference>
<dbReference type="InterPro" id="IPR003439">
    <property type="entry name" value="ABC_transporter-like_ATP-bd"/>
</dbReference>
<proteinExistence type="predicted"/>
<dbReference type="SMART" id="SM00382">
    <property type="entry name" value="AAA"/>
    <property type="match status" value="1"/>
</dbReference>
<dbReference type="EMBL" id="PDJF01000001">
    <property type="protein sequence ID" value="PFG28048.1"/>
    <property type="molecule type" value="Genomic_DNA"/>
</dbReference>
<dbReference type="Gene3D" id="3.40.50.300">
    <property type="entry name" value="P-loop containing nucleotide triphosphate hydrolases"/>
    <property type="match status" value="1"/>
</dbReference>
<reference evidence="5 6" key="1">
    <citation type="submission" date="2017-10" db="EMBL/GenBank/DDBJ databases">
        <title>Sequencing the genomes of 1000 actinobacteria strains.</title>
        <authorList>
            <person name="Klenk H.-P."/>
        </authorList>
    </citation>
    <scope>NUCLEOTIDE SEQUENCE [LARGE SCALE GENOMIC DNA]</scope>
    <source>
        <strain evidence="5 6">DSM 20688</strain>
    </source>
</reference>
<evidence type="ECO:0000313" key="6">
    <source>
        <dbReference type="Proteomes" id="UP000221653"/>
    </source>
</evidence>
<dbReference type="Pfam" id="PF00005">
    <property type="entry name" value="ABC_tran"/>
    <property type="match status" value="1"/>
</dbReference>
<dbReference type="InterPro" id="IPR027417">
    <property type="entry name" value="P-loop_NTPase"/>
</dbReference>
<keyword evidence="6" id="KW-1185">Reference proteome</keyword>
<comment type="caution">
    <text evidence="5">The sequence shown here is derived from an EMBL/GenBank/DDBJ whole genome shotgun (WGS) entry which is preliminary data.</text>
</comment>
<keyword evidence="1" id="KW-0813">Transport</keyword>
<dbReference type="CDD" id="cd03214">
    <property type="entry name" value="ABC_Iron-Siderophores_B12_Hemin"/>
    <property type="match status" value="1"/>
</dbReference>
<sequence>MIEGTGITFTRGSRTILEDVNITIKDGRTMGLVGPNGSGKTTLLRCLFGSLHPDSGQVLIDGTPLKDLDKKTLAHKLSVVTQEHESDMPVSIAELVMLGRLPYLGLTGRPTEEDEEIVDQSLRDVGAIHLATRDFSQLSGGEKQRSLIARGLTQQAQHILLDEPTNHLDIRFQYDIMDLIAHLPGAAVVVLHDLNLAARYCDDLMVFHDGKVVIEGPTSDVLVPEVLEPVYRLPVERIDTGDGFILTFRKADEEFLANLPEVRYHQHLSV</sequence>
<dbReference type="PROSITE" id="PS50893">
    <property type="entry name" value="ABC_TRANSPORTER_2"/>
    <property type="match status" value="1"/>
</dbReference>
<dbReference type="Proteomes" id="UP000221653">
    <property type="component" value="Unassembled WGS sequence"/>
</dbReference>
<dbReference type="InterPro" id="IPR003593">
    <property type="entry name" value="AAA+_ATPase"/>
</dbReference>
<evidence type="ECO:0000256" key="2">
    <source>
        <dbReference type="ARBA" id="ARBA00022741"/>
    </source>
</evidence>
<dbReference type="OrthoDB" id="3579586at2"/>
<evidence type="ECO:0000256" key="3">
    <source>
        <dbReference type="ARBA" id="ARBA00022840"/>
    </source>
</evidence>
<dbReference type="GO" id="GO:0005524">
    <property type="term" value="F:ATP binding"/>
    <property type="evidence" value="ECO:0007669"/>
    <property type="project" value="UniProtKB-KW"/>
</dbReference>
<dbReference type="STRING" id="1724.GCA_001044175_02203"/>